<dbReference type="PANTHER" id="PTHR24161">
    <property type="entry name" value="ANK_REP_REGION DOMAIN-CONTAINING PROTEIN-RELATED"/>
    <property type="match status" value="1"/>
</dbReference>
<evidence type="ECO:0000256" key="6">
    <source>
        <dbReference type="ARBA" id="ARBA00023136"/>
    </source>
</evidence>
<evidence type="ECO:0000313" key="11">
    <source>
        <dbReference type="EMBL" id="CAF0809178.1"/>
    </source>
</evidence>
<keyword evidence="3" id="KW-0677">Repeat</keyword>
<name>A0A813WTW7_9BILA</name>
<dbReference type="EMBL" id="CAJNOH010000048">
    <property type="protein sequence ID" value="CAF0809178.1"/>
    <property type="molecule type" value="Genomic_DNA"/>
</dbReference>
<dbReference type="GO" id="GO:0016020">
    <property type="term" value="C:membrane"/>
    <property type="evidence" value="ECO:0007669"/>
    <property type="project" value="UniProtKB-SubCell"/>
</dbReference>
<dbReference type="InterPro" id="IPR036770">
    <property type="entry name" value="Ankyrin_rpt-contain_sf"/>
</dbReference>
<protein>
    <recommendedName>
        <fullName evidence="8">Palmitoyltransferase</fullName>
        <ecNumber evidence="8">2.3.1.225</ecNumber>
    </recommendedName>
</protein>
<feature type="transmembrane region" description="Helical" evidence="8">
    <location>
        <begin position="308"/>
        <end position="326"/>
    </location>
</feature>
<evidence type="ECO:0000256" key="8">
    <source>
        <dbReference type="RuleBase" id="RU079119"/>
    </source>
</evidence>
<gene>
    <name evidence="12" type="ORF">JXQ802_LOCUS7296</name>
    <name evidence="11" type="ORF">PYM288_LOCUS5003</name>
</gene>
<dbReference type="PANTHER" id="PTHR24161:SF85">
    <property type="entry name" value="PALMITOYLTRANSFERASE HIP14"/>
    <property type="match status" value="1"/>
</dbReference>
<dbReference type="GO" id="GO:0019706">
    <property type="term" value="F:protein-cysteine S-palmitoyltransferase activity"/>
    <property type="evidence" value="ECO:0007669"/>
    <property type="project" value="UniProtKB-EC"/>
</dbReference>
<dbReference type="Proteomes" id="UP000663870">
    <property type="component" value="Unassembled WGS sequence"/>
</dbReference>
<feature type="repeat" description="ANK" evidence="7">
    <location>
        <begin position="69"/>
        <end position="101"/>
    </location>
</feature>
<evidence type="ECO:0000256" key="9">
    <source>
        <dbReference type="SAM" id="MobiDB-lite"/>
    </source>
</evidence>
<evidence type="ECO:0000256" key="5">
    <source>
        <dbReference type="ARBA" id="ARBA00023043"/>
    </source>
</evidence>
<dbReference type="PROSITE" id="PS50297">
    <property type="entry name" value="ANK_REP_REGION"/>
    <property type="match status" value="4"/>
</dbReference>
<feature type="region of interest" description="Disordered" evidence="9">
    <location>
        <begin position="1"/>
        <end position="20"/>
    </location>
</feature>
<keyword evidence="5 7" id="KW-0040">ANK repeat</keyword>
<dbReference type="Gene3D" id="1.25.40.20">
    <property type="entry name" value="Ankyrin repeat-containing domain"/>
    <property type="match status" value="1"/>
</dbReference>
<sequence>MKSIESSLTNGGINKPPPYPVERSTMIIDPPVPDPHSADLVSAVQYGYYDRVVELIEPEPNLAITPVNDNITLLHWAAINNRIEIAEYLLNKHAQIDVFGGELNSTPLHWAIRDDKLQMVIFLLSHNAQASLFDGEGFSSIHLASMFGHTDIVAYLIAKGQDIDLLDKHGMTPLMHAVRRVKNREPTQLLVRLGAQINYQNPFNKFTSLHYAIIGSNIEAIRILLDAGAKTDIRNYDNEDAYELVARQPTNHNLASLLSSYRFSNHNLPKWLQFNSLYRRLGTKFLPYFFIIIIACIFQFNFSLIYKVILILALILLTKGYMMVFFDNNVDRYLPIAIAQASIFWLYICYLYYFLQYVHIISWNFFCLIICTYFSWKNYYFAIKSDPGVIINNNREQRYRIIIQLIEQNLFDYEIFCTSCLIRRPIRSKHCRECHRCIAKFDHHCPWIDNCVGEKNFRYFTGFLFFTPLCLGFYLRGAYLYYRYHCYVFSSETIIDSLKQMLKCSPAVLWLSSIALLHIIWISSLCITILFQTATGYTTNEKINSWRYRYLKLKNYSPFSLGWRQNFVDSINQRILWYRPINIDWTRIYSIEDFYQTIPLRIRQKLNLSCVNSSTDLLNV</sequence>
<evidence type="ECO:0000256" key="7">
    <source>
        <dbReference type="PROSITE-ProRule" id="PRU00023"/>
    </source>
</evidence>
<dbReference type="Pfam" id="PF00023">
    <property type="entry name" value="Ank"/>
    <property type="match status" value="1"/>
</dbReference>
<feature type="domain" description="Palmitoyltransferase DHHC" evidence="10">
    <location>
        <begin position="414"/>
        <end position="544"/>
    </location>
</feature>
<feature type="transmembrane region" description="Helical" evidence="8">
    <location>
        <begin position="285"/>
        <end position="302"/>
    </location>
</feature>
<evidence type="ECO:0000259" key="10">
    <source>
        <dbReference type="Pfam" id="PF01529"/>
    </source>
</evidence>
<feature type="compositionally biased region" description="Polar residues" evidence="9">
    <location>
        <begin position="1"/>
        <end position="12"/>
    </location>
</feature>
<keyword evidence="8" id="KW-0808">Transferase</keyword>
<evidence type="ECO:0000313" key="13">
    <source>
        <dbReference type="Proteomes" id="UP000663870"/>
    </source>
</evidence>
<comment type="subcellular location">
    <subcellularLocation>
        <location evidence="1">Membrane</location>
        <topology evidence="1">Multi-pass membrane protein</topology>
    </subcellularLocation>
</comment>
<feature type="repeat" description="ANK" evidence="7">
    <location>
        <begin position="103"/>
        <end position="135"/>
    </location>
</feature>
<comment type="catalytic activity">
    <reaction evidence="8">
        <text>L-cysteinyl-[protein] + hexadecanoyl-CoA = S-hexadecanoyl-L-cysteinyl-[protein] + CoA</text>
        <dbReference type="Rhea" id="RHEA:36683"/>
        <dbReference type="Rhea" id="RHEA-COMP:10131"/>
        <dbReference type="Rhea" id="RHEA-COMP:11032"/>
        <dbReference type="ChEBI" id="CHEBI:29950"/>
        <dbReference type="ChEBI" id="CHEBI:57287"/>
        <dbReference type="ChEBI" id="CHEBI:57379"/>
        <dbReference type="ChEBI" id="CHEBI:74151"/>
        <dbReference type="EC" id="2.3.1.225"/>
    </reaction>
</comment>
<evidence type="ECO:0000313" key="12">
    <source>
        <dbReference type="EMBL" id="CAF0863224.1"/>
    </source>
</evidence>
<dbReference type="Proteomes" id="UP000663854">
    <property type="component" value="Unassembled WGS sequence"/>
</dbReference>
<evidence type="ECO:0000256" key="3">
    <source>
        <dbReference type="ARBA" id="ARBA00022737"/>
    </source>
</evidence>
<dbReference type="InterPro" id="IPR002110">
    <property type="entry name" value="Ankyrin_rpt"/>
</dbReference>
<keyword evidence="13" id="KW-1185">Reference proteome</keyword>
<dbReference type="AlphaFoldDB" id="A0A813WTW7"/>
<keyword evidence="2 8" id="KW-0812">Transmembrane</keyword>
<evidence type="ECO:0000256" key="2">
    <source>
        <dbReference type="ARBA" id="ARBA00022692"/>
    </source>
</evidence>
<dbReference type="InterPro" id="IPR001594">
    <property type="entry name" value="Palmitoyltrfase_DHHC"/>
</dbReference>
<dbReference type="EC" id="2.3.1.225" evidence="8"/>
<comment type="similarity">
    <text evidence="8">Belongs to the DHHC palmitoyltransferase family.</text>
</comment>
<keyword evidence="6 8" id="KW-0472">Membrane</keyword>
<comment type="caution">
    <text evidence="12">The sequence shown here is derived from an EMBL/GenBank/DDBJ whole genome shotgun (WGS) entry which is preliminary data.</text>
</comment>
<accession>A0A813WTW7</accession>
<feature type="repeat" description="ANK" evidence="7">
    <location>
        <begin position="136"/>
        <end position="168"/>
    </location>
</feature>
<dbReference type="SUPFAM" id="SSF48403">
    <property type="entry name" value="Ankyrin repeat"/>
    <property type="match status" value="1"/>
</dbReference>
<evidence type="ECO:0000256" key="4">
    <source>
        <dbReference type="ARBA" id="ARBA00022989"/>
    </source>
</evidence>
<feature type="transmembrane region" description="Helical" evidence="8">
    <location>
        <begin position="463"/>
        <end position="482"/>
    </location>
</feature>
<evidence type="ECO:0000256" key="1">
    <source>
        <dbReference type="ARBA" id="ARBA00004141"/>
    </source>
</evidence>
<dbReference type="PROSITE" id="PS50216">
    <property type="entry name" value="DHHC"/>
    <property type="match status" value="1"/>
</dbReference>
<dbReference type="PROSITE" id="PS50088">
    <property type="entry name" value="ANK_REPEAT"/>
    <property type="match status" value="5"/>
</dbReference>
<dbReference type="Pfam" id="PF12796">
    <property type="entry name" value="Ank_2"/>
    <property type="match status" value="2"/>
</dbReference>
<feature type="repeat" description="ANK" evidence="7">
    <location>
        <begin position="169"/>
        <end position="202"/>
    </location>
</feature>
<dbReference type="EMBL" id="CAJNOL010000121">
    <property type="protein sequence ID" value="CAF0863224.1"/>
    <property type="molecule type" value="Genomic_DNA"/>
</dbReference>
<proteinExistence type="inferred from homology"/>
<keyword evidence="8" id="KW-0012">Acyltransferase</keyword>
<feature type="transmembrane region" description="Helical" evidence="8">
    <location>
        <begin position="360"/>
        <end position="376"/>
    </location>
</feature>
<comment type="domain">
    <text evidence="8">The DHHC domain is required for palmitoyltransferase activity.</text>
</comment>
<keyword evidence="4 8" id="KW-1133">Transmembrane helix</keyword>
<reference evidence="12" key="1">
    <citation type="submission" date="2021-02" db="EMBL/GenBank/DDBJ databases">
        <authorList>
            <person name="Nowell W R."/>
        </authorList>
    </citation>
    <scope>NUCLEOTIDE SEQUENCE</scope>
</reference>
<feature type="repeat" description="ANK" evidence="7">
    <location>
        <begin position="204"/>
        <end position="236"/>
    </location>
</feature>
<organism evidence="12 13">
    <name type="scientific">Rotaria sordida</name>
    <dbReference type="NCBI Taxonomy" id="392033"/>
    <lineage>
        <taxon>Eukaryota</taxon>
        <taxon>Metazoa</taxon>
        <taxon>Spiralia</taxon>
        <taxon>Gnathifera</taxon>
        <taxon>Rotifera</taxon>
        <taxon>Eurotatoria</taxon>
        <taxon>Bdelloidea</taxon>
        <taxon>Philodinida</taxon>
        <taxon>Philodinidae</taxon>
        <taxon>Rotaria</taxon>
    </lineage>
</organism>
<dbReference type="Pfam" id="PF01529">
    <property type="entry name" value="DHHC"/>
    <property type="match status" value="1"/>
</dbReference>
<feature type="transmembrane region" description="Helical" evidence="8">
    <location>
        <begin position="333"/>
        <end position="354"/>
    </location>
</feature>
<dbReference type="SMART" id="SM00248">
    <property type="entry name" value="ANK"/>
    <property type="match status" value="5"/>
</dbReference>
<feature type="transmembrane region" description="Helical" evidence="8">
    <location>
        <begin position="507"/>
        <end position="531"/>
    </location>
</feature>